<proteinExistence type="predicted"/>
<dbReference type="AlphaFoldDB" id="A0A0G0TDB2"/>
<name>A0A0G0TDB2_9BACT</name>
<feature type="transmembrane region" description="Helical" evidence="1">
    <location>
        <begin position="6"/>
        <end position="23"/>
    </location>
</feature>
<keyword evidence="1" id="KW-0812">Transmembrane</keyword>
<dbReference type="EMBL" id="LBZM01000002">
    <property type="protein sequence ID" value="KKR72801.1"/>
    <property type="molecule type" value="Genomic_DNA"/>
</dbReference>
<dbReference type="PATRIC" id="fig|1618482.3.peg.94"/>
<dbReference type="Proteomes" id="UP000034664">
    <property type="component" value="Unassembled WGS sequence"/>
</dbReference>
<organism evidence="2 3">
    <name type="scientific">Candidatus Roizmanbacteria bacterium GW2011_GWB1_40_7</name>
    <dbReference type="NCBI Taxonomy" id="1618482"/>
    <lineage>
        <taxon>Bacteria</taxon>
        <taxon>Candidatus Roizmaniibacteriota</taxon>
    </lineage>
</organism>
<evidence type="ECO:0008006" key="4">
    <source>
        <dbReference type="Google" id="ProtNLM"/>
    </source>
</evidence>
<sequence>MNRKQFIGIISLWLIIIFGLIGYKQLTIVTGTTVLLETVPVDPRDIFRGDYVTLNYAISDYDTLPFSGTERGVNVQSGDTIYVVLQLENGVGVPQYKTLNRPDNQLFIKGRVTGYESEYTNYAIEYGIESYFVPEGEGKDIERARGRNLYTQVSIDKNGNAVITDISFQ</sequence>
<gene>
    <name evidence="2" type="ORF">UU14_C0002G0054</name>
</gene>
<reference evidence="2 3" key="1">
    <citation type="journal article" date="2015" name="Nature">
        <title>rRNA introns, odd ribosomes, and small enigmatic genomes across a large radiation of phyla.</title>
        <authorList>
            <person name="Brown C.T."/>
            <person name="Hug L.A."/>
            <person name="Thomas B.C."/>
            <person name="Sharon I."/>
            <person name="Castelle C.J."/>
            <person name="Singh A."/>
            <person name="Wilkins M.J."/>
            <person name="Williams K.H."/>
            <person name="Banfield J.F."/>
        </authorList>
    </citation>
    <scope>NUCLEOTIDE SEQUENCE [LARGE SCALE GENOMIC DNA]</scope>
</reference>
<evidence type="ECO:0000313" key="3">
    <source>
        <dbReference type="Proteomes" id="UP000034664"/>
    </source>
</evidence>
<comment type="caution">
    <text evidence="2">The sequence shown here is derived from an EMBL/GenBank/DDBJ whole genome shotgun (WGS) entry which is preliminary data.</text>
</comment>
<evidence type="ECO:0000313" key="2">
    <source>
        <dbReference type="EMBL" id="KKR72801.1"/>
    </source>
</evidence>
<dbReference type="InterPro" id="IPR025833">
    <property type="entry name" value="GDYXXLXY"/>
</dbReference>
<dbReference type="Pfam" id="PF14345">
    <property type="entry name" value="GDYXXLXY"/>
    <property type="match status" value="1"/>
</dbReference>
<keyword evidence="1" id="KW-0472">Membrane</keyword>
<accession>A0A0G0TDB2</accession>
<evidence type="ECO:0000256" key="1">
    <source>
        <dbReference type="SAM" id="Phobius"/>
    </source>
</evidence>
<protein>
    <recommendedName>
        <fullName evidence="4">Membrane-anchored protein</fullName>
    </recommendedName>
</protein>
<keyword evidence="1" id="KW-1133">Transmembrane helix</keyword>